<dbReference type="EMBL" id="CM000763">
    <property type="protein sequence ID" value="OQU85720.1"/>
    <property type="molecule type" value="Genomic_DNA"/>
</dbReference>
<sequence>MGNKVFSLHSRPPPSTPGDLAAAVAMDRWTGVLHVPLSRGGPLFRVAASLLLSPAKTLAVPRVNAILFTGDRVRGTGDPAIERLSDAAHLAGVLAAKLPVETNAWVVDAACFAGSFAVYRELVPTVDGAGDPKGYDPTGLPAAAGVANILAHSIGEIQNRFLGFSAKDSAANQHPSESLSSYSPPRTIILGFSKGGVVVNQLVTELSRWASESMKNTVDISRPNPSHLTENLLVPTSNSDVLSSISEFHYVDVGLNCAGAYITEHAVIKRICDYVVHADKNLRFVLHGTPRQWSDPNRTWIRKEKDIMLQVLRDEAQRSERRLVSSEKIQNLFLEFSAKDLAVSQHSSASLSSYSPPRTIILGFSKGGVVVNQLVTELSRWASGSVKNTVHVLRPNPSHLTLNLLVPTSSSDVLSSISEFHYVDVGLNCAGAYITDHAVIKRIWIMLYMLVRTSALSFMVLQGSGLIRTAHGSGMRKT</sequence>
<reference evidence="1 2" key="1">
    <citation type="journal article" date="2009" name="Nature">
        <title>The Sorghum bicolor genome and the diversification of grasses.</title>
        <authorList>
            <person name="Paterson A.H."/>
            <person name="Bowers J.E."/>
            <person name="Bruggmann R."/>
            <person name="Dubchak I."/>
            <person name="Grimwood J."/>
            <person name="Gundlach H."/>
            <person name="Haberer G."/>
            <person name="Hellsten U."/>
            <person name="Mitros T."/>
            <person name="Poliakov A."/>
            <person name="Schmutz J."/>
            <person name="Spannagl M."/>
            <person name="Tang H."/>
            <person name="Wang X."/>
            <person name="Wicker T."/>
            <person name="Bharti A.K."/>
            <person name="Chapman J."/>
            <person name="Feltus F.A."/>
            <person name="Gowik U."/>
            <person name="Grigoriev I.V."/>
            <person name="Lyons E."/>
            <person name="Maher C.A."/>
            <person name="Martis M."/>
            <person name="Narechania A."/>
            <person name="Otillar R.P."/>
            <person name="Penning B.W."/>
            <person name="Salamov A.A."/>
            <person name="Wang Y."/>
            <person name="Zhang L."/>
            <person name="Carpita N.C."/>
            <person name="Freeling M."/>
            <person name="Gingle A.R."/>
            <person name="Hash C.T."/>
            <person name="Keller B."/>
            <person name="Klein P."/>
            <person name="Kresovich S."/>
            <person name="McCann M.C."/>
            <person name="Ming R."/>
            <person name="Peterson D.G."/>
            <person name="Mehboob-ur-Rahman"/>
            <person name="Ware D."/>
            <person name="Westhoff P."/>
            <person name="Mayer K.F."/>
            <person name="Messing J."/>
            <person name="Rokhsar D.S."/>
        </authorList>
    </citation>
    <scope>NUCLEOTIDE SEQUENCE [LARGE SCALE GENOMIC DNA]</scope>
    <source>
        <strain evidence="2">cv. BTx623</strain>
    </source>
</reference>
<dbReference type="ExpressionAtlas" id="A0A1Z5RPN4">
    <property type="expression patterns" value="baseline and differential"/>
</dbReference>
<dbReference type="InterPro" id="IPR018881">
    <property type="entry name" value="C2orf69_mit"/>
</dbReference>
<organism evidence="1 2">
    <name type="scientific">Sorghum bicolor</name>
    <name type="common">Sorghum</name>
    <name type="synonym">Sorghum vulgare</name>
    <dbReference type="NCBI Taxonomy" id="4558"/>
    <lineage>
        <taxon>Eukaryota</taxon>
        <taxon>Viridiplantae</taxon>
        <taxon>Streptophyta</taxon>
        <taxon>Embryophyta</taxon>
        <taxon>Tracheophyta</taxon>
        <taxon>Spermatophyta</taxon>
        <taxon>Magnoliopsida</taxon>
        <taxon>Liliopsida</taxon>
        <taxon>Poales</taxon>
        <taxon>Poaceae</taxon>
        <taxon>PACMAD clade</taxon>
        <taxon>Panicoideae</taxon>
        <taxon>Andropogonodae</taxon>
        <taxon>Andropogoneae</taxon>
        <taxon>Sorghinae</taxon>
        <taxon>Sorghum</taxon>
    </lineage>
</organism>
<keyword evidence="2" id="KW-1185">Reference proteome</keyword>
<name>A0A1Z5RPN4_SORBI</name>
<dbReference type="Proteomes" id="UP000000768">
    <property type="component" value="Chromosome 4"/>
</dbReference>
<evidence type="ECO:0000313" key="1">
    <source>
        <dbReference type="EMBL" id="OQU85720.1"/>
    </source>
</evidence>
<dbReference type="Gramene" id="OQU85720">
    <property type="protein sequence ID" value="OQU85720"/>
    <property type="gene ID" value="SORBI_3004G297000"/>
</dbReference>
<proteinExistence type="predicted"/>
<dbReference type="GO" id="GO:0005739">
    <property type="term" value="C:mitochondrion"/>
    <property type="evidence" value="ECO:0000318"/>
    <property type="project" value="GO_Central"/>
</dbReference>
<protein>
    <submittedName>
        <fullName evidence="1">Uncharacterized protein</fullName>
    </submittedName>
</protein>
<dbReference type="eggNOG" id="KOG2800">
    <property type="taxonomic scope" value="Eukaryota"/>
</dbReference>
<dbReference type="AlphaFoldDB" id="A0A1Z5RPN4"/>
<dbReference type="PANTHER" id="PTHR31296">
    <property type="entry name" value="UPF0565 PROTEIN C2ORF69"/>
    <property type="match status" value="1"/>
</dbReference>
<dbReference type="InParanoid" id="A0A1Z5RPN4"/>
<dbReference type="Pfam" id="PF10561">
    <property type="entry name" value="C2orf69"/>
    <property type="match status" value="1"/>
</dbReference>
<reference evidence="2" key="2">
    <citation type="journal article" date="2018" name="Plant J.">
        <title>The Sorghum bicolor reference genome: improved assembly, gene annotations, a transcriptome atlas, and signatures of genome organization.</title>
        <authorList>
            <person name="McCormick R.F."/>
            <person name="Truong S.K."/>
            <person name="Sreedasyam A."/>
            <person name="Jenkins J."/>
            <person name="Shu S."/>
            <person name="Sims D."/>
            <person name="Kennedy M."/>
            <person name="Amirebrahimi M."/>
            <person name="Weers B.D."/>
            <person name="McKinley B."/>
            <person name="Mattison A."/>
            <person name="Morishige D.T."/>
            <person name="Grimwood J."/>
            <person name="Schmutz J."/>
            <person name="Mullet J.E."/>
        </authorList>
    </citation>
    <scope>NUCLEOTIDE SEQUENCE [LARGE SCALE GENOMIC DNA]</scope>
    <source>
        <strain evidence="2">cv. BTx623</strain>
    </source>
</reference>
<accession>A0A1Z5RPN4</accession>
<gene>
    <name evidence="1" type="ORF">SORBI_3004G297000</name>
</gene>
<evidence type="ECO:0000313" key="2">
    <source>
        <dbReference type="Proteomes" id="UP000000768"/>
    </source>
</evidence>
<dbReference type="PANTHER" id="PTHR31296:SF1">
    <property type="entry name" value="MITOCHONDRIAL PROTEIN C2ORF69"/>
    <property type="match status" value="1"/>
</dbReference>